<reference evidence="2" key="1">
    <citation type="submission" date="2021-01" db="EMBL/GenBank/DDBJ databases">
        <authorList>
            <person name="Corre E."/>
            <person name="Pelletier E."/>
            <person name="Niang G."/>
            <person name="Scheremetjew M."/>
            <person name="Finn R."/>
            <person name="Kale V."/>
            <person name="Holt S."/>
            <person name="Cochrane G."/>
            <person name="Meng A."/>
            <person name="Brown T."/>
            <person name="Cohen L."/>
        </authorList>
    </citation>
    <scope>NUCLEOTIDE SEQUENCE</scope>
    <source>
        <strain evidence="2">Fehren 1</strain>
    </source>
</reference>
<evidence type="ECO:0000256" key="1">
    <source>
        <dbReference type="SAM" id="MobiDB-lite"/>
    </source>
</evidence>
<feature type="compositionally biased region" description="Basic and acidic residues" evidence="1">
    <location>
        <begin position="42"/>
        <end position="51"/>
    </location>
</feature>
<organism evidence="2">
    <name type="scientific">Favella ehrenbergii</name>
    <dbReference type="NCBI Taxonomy" id="182087"/>
    <lineage>
        <taxon>Eukaryota</taxon>
        <taxon>Sar</taxon>
        <taxon>Alveolata</taxon>
        <taxon>Ciliophora</taxon>
        <taxon>Intramacronucleata</taxon>
        <taxon>Spirotrichea</taxon>
        <taxon>Choreotrichia</taxon>
        <taxon>Tintinnida</taxon>
        <taxon>Xystonellidae</taxon>
        <taxon>Favella</taxon>
    </lineage>
</organism>
<dbReference type="AlphaFoldDB" id="A0A7S3MKR6"/>
<name>A0A7S3MKR6_9SPIT</name>
<protein>
    <submittedName>
        <fullName evidence="2">Uncharacterized protein</fullName>
    </submittedName>
</protein>
<gene>
    <name evidence="2" type="ORF">FEHR0123_LOCUS211</name>
</gene>
<feature type="region of interest" description="Disordered" evidence="1">
    <location>
        <begin position="1"/>
        <end position="68"/>
    </location>
</feature>
<proteinExistence type="predicted"/>
<evidence type="ECO:0000313" key="2">
    <source>
        <dbReference type="EMBL" id="CAE0305307.1"/>
    </source>
</evidence>
<sequence length="158" mass="17645">MTLTGFEHTSKSIAMKKKLDTGSVRPEFQDIISSSRRSRSRMSRDSYREDLQNPPSEGKSGRSTNRDAFQVIEANEVPPMNADIISQDENAIEEPVIESADLSMEKQRLACNVVLPQGCEPEELNPRNYAYLPSCWTSKIRPAGRATAKKQSLQGILS</sequence>
<accession>A0A7S3MKR6</accession>
<dbReference type="EMBL" id="HBIE01000778">
    <property type="protein sequence ID" value="CAE0305307.1"/>
    <property type="molecule type" value="Transcribed_RNA"/>
</dbReference>